<evidence type="ECO:0000313" key="11">
    <source>
        <dbReference type="Proteomes" id="UP000076738"/>
    </source>
</evidence>
<sequence>MLKLSTLQIMPGIREECANSKNCAPARREFEHCEKKVHGGAARPHEDCVEEL</sequence>
<feature type="domain" description="Ubiquinol-cytochrome C reductase hinge" evidence="9">
    <location>
        <begin position="10"/>
        <end position="52"/>
    </location>
</feature>
<proteinExistence type="inferred from homology"/>
<dbReference type="Proteomes" id="UP000076738">
    <property type="component" value="Unassembled WGS sequence"/>
</dbReference>
<keyword evidence="4" id="KW-0679">Respiratory chain</keyword>
<dbReference type="SUPFAM" id="SSF81531">
    <property type="entry name" value="Non-heme 11 kDa protein of cytochrome bc1 complex (Ubiquinol-cytochrome c reductase)"/>
    <property type="match status" value="1"/>
</dbReference>
<keyword evidence="6" id="KW-0249">Electron transport</keyword>
<evidence type="ECO:0000259" key="9">
    <source>
        <dbReference type="Pfam" id="PF02320"/>
    </source>
</evidence>
<keyword evidence="3" id="KW-0813">Transport</keyword>
<evidence type="ECO:0000256" key="5">
    <source>
        <dbReference type="ARBA" id="ARBA00022792"/>
    </source>
</evidence>
<evidence type="ECO:0000256" key="2">
    <source>
        <dbReference type="ARBA" id="ARBA00006498"/>
    </source>
</evidence>
<evidence type="ECO:0000313" key="10">
    <source>
        <dbReference type="EMBL" id="KZO91811.1"/>
    </source>
</evidence>
<dbReference type="InterPro" id="IPR036811">
    <property type="entry name" value="Ubol_cytC_Rdtase_hinge_dom_sf"/>
</dbReference>
<gene>
    <name evidence="10" type="ORF">CALVIDRAFT_541554</name>
</gene>
<keyword evidence="7" id="KW-0496">Mitochondrion</keyword>
<dbReference type="Pfam" id="PF02320">
    <property type="entry name" value="UCR_hinge"/>
    <property type="match status" value="1"/>
</dbReference>
<evidence type="ECO:0000256" key="3">
    <source>
        <dbReference type="ARBA" id="ARBA00022448"/>
    </source>
</evidence>
<name>A0A167HNA1_CALVF</name>
<evidence type="ECO:0000256" key="4">
    <source>
        <dbReference type="ARBA" id="ARBA00022660"/>
    </source>
</evidence>
<dbReference type="Gene3D" id="1.10.287.20">
    <property type="entry name" value="Ubiquinol-cytochrome C reductase hinge domain"/>
    <property type="match status" value="1"/>
</dbReference>
<evidence type="ECO:0000256" key="7">
    <source>
        <dbReference type="ARBA" id="ARBA00023128"/>
    </source>
</evidence>
<dbReference type="GO" id="GO:0005743">
    <property type="term" value="C:mitochondrial inner membrane"/>
    <property type="evidence" value="ECO:0007669"/>
    <property type="project" value="UniProtKB-SubCell"/>
</dbReference>
<accession>A0A167HNA1</accession>
<comment type="similarity">
    <text evidence="2">Belongs to the UQCRH/QCR6 family.</text>
</comment>
<keyword evidence="5" id="KW-0999">Mitochondrion inner membrane</keyword>
<protein>
    <recommendedName>
        <fullName evidence="9">Ubiquinol-cytochrome C reductase hinge domain-containing protein</fullName>
    </recommendedName>
</protein>
<organism evidence="10 11">
    <name type="scientific">Calocera viscosa (strain TUFC12733)</name>
    <dbReference type="NCBI Taxonomy" id="1330018"/>
    <lineage>
        <taxon>Eukaryota</taxon>
        <taxon>Fungi</taxon>
        <taxon>Dikarya</taxon>
        <taxon>Basidiomycota</taxon>
        <taxon>Agaricomycotina</taxon>
        <taxon>Dacrymycetes</taxon>
        <taxon>Dacrymycetales</taxon>
        <taxon>Dacrymycetaceae</taxon>
        <taxon>Calocera</taxon>
    </lineage>
</organism>
<keyword evidence="8" id="KW-0472">Membrane</keyword>
<dbReference type="InterPro" id="IPR023184">
    <property type="entry name" value="Ubol_cytC_Rdtase_hinge_dom"/>
</dbReference>
<dbReference type="EMBL" id="KV417318">
    <property type="protein sequence ID" value="KZO91811.1"/>
    <property type="molecule type" value="Genomic_DNA"/>
</dbReference>
<dbReference type="STRING" id="1330018.A0A167HNA1"/>
<comment type="subcellular location">
    <subcellularLocation>
        <location evidence="1">Mitochondrion inner membrane</location>
    </subcellularLocation>
</comment>
<dbReference type="OrthoDB" id="405848at2759"/>
<keyword evidence="11" id="KW-1185">Reference proteome</keyword>
<dbReference type="AlphaFoldDB" id="A0A167HNA1"/>
<evidence type="ECO:0000256" key="1">
    <source>
        <dbReference type="ARBA" id="ARBA00004273"/>
    </source>
</evidence>
<evidence type="ECO:0000256" key="8">
    <source>
        <dbReference type="ARBA" id="ARBA00023136"/>
    </source>
</evidence>
<evidence type="ECO:0000256" key="6">
    <source>
        <dbReference type="ARBA" id="ARBA00022982"/>
    </source>
</evidence>
<reference evidence="10 11" key="1">
    <citation type="journal article" date="2016" name="Mol. Biol. Evol.">
        <title>Comparative Genomics of Early-Diverging Mushroom-Forming Fungi Provides Insights into the Origins of Lignocellulose Decay Capabilities.</title>
        <authorList>
            <person name="Nagy L.G."/>
            <person name="Riley R."/>
            <person name="Tritt A."/>
            <person name="Adam C."/>
            <person name="Daum C."/>
            <person name="Floudas D."/>
            <person name="Sun H."/>
            <person name="Yadav J.S."/>
            <person name="Pangilinan J."/>
            <person name="Larsson K.H."/>
            <person name="Matsuura K."/>
            <person name="Barry K."/>
            <person name="Labutti K."/>
            <person name="Kuo R."/>
            <person name="Ohm R.A."/>
            <person name="Bhattacharya S.S."/>
            <person name="Shirouzu T."/>
            <person name="Yoshinaga Y."/>
            <person name="Martin F.M."/>
            <person name="Grigoriev I.V."/>
            <person name="Hibbett D.S."/>
        </authorList>
    </citation>
    <scope>NUCLEOTIDE SEQUENCE [LARGE SCALE GENOMIC DNA]</scope>
    <source>
        <strain evidence="10 11">TUFC12733</strain>
    </source>
</reference>